<name>A0A4P8HNQ8_9BURK</name>
<proteinExistence type="predicted"/>
<reference evidence="2 3" key="1">
    <citation type="submission" date="2019-05" db="EMBL/GenBank/DDBJ databases">
        <title>Draft Genome Sequences of Six Type Strains of the Genus Massilia.</title>
        <authorList>
            <person name="Miess H."/>
            <person name="Frediansyhah A."/>
            <person name="Gross H."/>
        </authorList>
    </citation>
    <scope>NUCLEOTIDE SEQUENCE [LARGE SCALE GENOMIC DNA]</scope>
    <source>
        <strain evidence="2 3">DSMZ 26121</strain>
    </source>
</reference>
<evidence type="ECO:0000313" key="2">
    <source>
        <dbReference type="EMBL" id="QCP10060.1"/>
    </source>
</evidence>
<sequence length="149" mass="15831">MTNGSAWIDNSGGGGLQYDFHPPGDWTNDRIMAEQAAIAALLEASEDTEATEADDDGMAAAGWLRLATRLPMGLRAALVAELRAGNRLAGIGSAGWPGEGSVVVNMRERFTAARYAPPPGVIWRELNDPQYAREELSAKAGSVEFLAIT</sequence>
<gene>
    <name evidence="2" type="ORF">FCL38_06185</name>
    <name evidence="1" type="ORF">FHS02_000841</name>
</gene>
<evidence type="ECO:0000313" key="3">
    <source>
        <dbReference type="Proteomes" id="UP000298763"/>
    </source>
</evidence>
<dbReference type="EMBL" id="CP040017">
    <property type="protein sequence ID" value="QCP10060.1"/>
    <property type="molecule type" value="Genomic_DNA"/>
</dbReference>
<dbReference type="AlphaFoldDB" id="A0A4P8HNQ8"/>
<keyword evidence="3" id="KW-1185">Reference proteome</keyword>
<dbReference type="Proteomes" id="UP000584325">
    <property type="component" value="Unassembled WGS sequence"/>
</dbReference>
<dbReference type="EMBL" id="JACHXS010000001">
    <property type="protein sequence ID" value="MBB3220054.1"/>
    <property type="molecule type" value="Genomic_DNA"/>
</dbReference>
<evidence type="ECO:0000313" key="1">
    <source>
        <dbReference type="EMBL" id="MBB3220054.1"/>
    </source>
</evidence>
<dbReference type="OrthoDB" id="8757342at2"/>
<dbReference type="RefSeq" id="WP_137312946.1">
    <property type="nucleotide sequence ID" value="NZ_CP040017.1"/>
</dbReference>
<evidence type="ECO:0000313" key="4">
    <source>
        <dbReference type="Proteomes" id="UP000584325"/>
    </source>
</evidence>
<reference evidence="1 4" key="2">
    <citation type="submission" date="2020-08" db="EMBL/GenBank/DDBJ databases">
        <title>Genomic Encyclopedia of Type Strains, Phase III (KMG-III): the genomes of soil and plant-associated and newly described type strains.</title>
        <authorList>
            <person name="Whitman W."/>
        </authorList>
    </citation>
    <scope>NUCLEOTIDE SEQUENCE [LARGE SCALE GENOMIC DNA]</scope>
    <source>
        <strain evidence="1 4">CECT 7753</strain>
    </source>
</reference>
<protein>
    <submittedName>
        <fullName evidence="1">Uncharacterized protein</fullName>
    </submittedName>
</protein>
<accession>A0A4P8HNQ8</accession>
<organism evidence="1 4">
    <name type="scientific">Pseudoduganella umbonata</name>
    <dbReference type="NCBI Taxonomy" id="864828"/>
    <lineage>
        <taxon>Bacteria</taxon>
        <taxon>Pseudomonadati</taxon>
        <taxon>Pseudomonadota</taxon>
        <taxon>Betaproteobacteria</taxon>
        <taxon>Burkholderiales</taxon>
        <taxon>Oxalobacteraceae</taxon>
        <taxon>Telluria group</taxon>
        <taxon>Pseudoduganella</taxon>
    </lineage>
</organism>
<dbReference type="Proteomes" id="UP000298763">
    <property type="component" value="Chromosome"/>
</dbReference>